<protein>
    <submittedName>
        <fullName evidence="1">Uncharacterized protein</fullName>
    </submittedName>
</protein>
<dbReference type="EMBL" id="JNOM01000662">
    <property type="protein sequence ID" value="KNG80213.1"/>
    <property type="molecule type" value="Genomic_DNA"/>
</dbReference>
<organism evidence="1 2">
    <name type="scientific">Aspergillus nomiae NRRL (strain ATCC 15546 / NRRL 13137 / CBS 260.88 / M93)</name>
    <dbReference type="NCBI Taxonomy" id="1509407"/>
    <lineage>
        <taxon>Eukaryota</taxon>
        <taxon>Fungi</taxon>
        <taxon>Dikarya</taxon>
        <taxon>Ascomycota</taxon>
        <taxon>Pezizomycotina</taxon>
        <taxon>Eurotiomycetes</taxon>
        <taxon>Eurotiomycetidae</taxon>
        <taxon>Eurotiales</taxon>
        <taxon>Aspergillaceae</taxon>
        <taxon>Aspergillus</taxon>
        <taxon>Aspergillus subgen. Circumdati</taxon>
    </lineage>
</organism>
<comment type="caution">
    <text evidence="1">The sequence shown here is derived from an EMBL/GenBank/DDBJ whole genome shotgun (WGS) entry which is preliminary data.</text>
</comment>
<gene>
    <name evidence="1" type="ORF">ANOM_010970</name>
</gene>
<name>A0A0L1IM12_ASPN3</name>
<reference evidence="1 2" key="1">
    <citation type="submission" date="2014-06" db="EMBL/GenBank/DDBJ databases">
        <title>The Genome of the Aflatoxigenic Filamentous Fungus Aspergillus nomius.</title>
        <authorList>
            <person name="Moore M.G."/>
            <person name="Shannon B.M."/>
            <person name="Brian M.M."/>
        </authorList>
    </citation>
    <scope>NUCLEOTIDE SEQUENCE [LARGE SCALE GENOMIC DNA]</scope>
    <source>
        <strain evidence="1 2">NRRL 13137</strain>
    </source>
</reference>
<proteinExistence type="predicted"/>
<dbReference type="GeneID" id="26812774"/>
<dbReference type="Proteomes" id="UP000037505">
    <property type="component" value="Unassembled WGS sequence"/>
</dbReference>
<keyword evidence="2" id="KW-1185">Reference proteome</keyword>
<sequence>MSFIIAPAWLRRDIYFLRKEQPSVRRALPPVGWQRTVEQPAQTTTVWAWEKTVVMVKQPGHLTSMKKERGAGTSCYNVGRVPVSHPNPPTLSVPRIGVLSYLELVLAGLGLRRRVEKVDRENLSGEKNSG</sequence>
<accession>A0A0L1IM12</accession>
<evidence type="ECO:0000313" key="1">
    <source>
        <dbReference type="EMBL" id="KNG80213.1"/>
    </source>
</evidence>
<evidence type="ECO:0000313" key="2">
    <source>
        <dbReference type="Proteomes" id="UP000037505"/>
    </source>
</evidence>
<dbReference type="RefSeq" id="XP_015401136.1">
    <property type="nucleotide sequence ID" value="XM_015556226.1"/>
</dbReference>
<dbReference type="AlphaFoldDB" id="A0A0L1IM12"/>